<evidence type="ECO:0000256" key="1">
    <source>
        <dbReference type="ARBA" id="ARBA00004141"/>
    </source>
</evidence>
<evidence type="ECO:0000256" key="8">
    <source>
        <dbReference type="SAM" id="Phobius"/>
    </source>
</evidence>
<organism evidence="10 11">
    <name type="scientific">Flavipsychrobacter stenotrophus</name>
    <dbReference type="NCBI Taxonomy" id="2077091"/>
    <lineage>
        <taxon>Bacteria</taxon>
        <taxon>Pseudomonadati</taxon>
        <taxon>Bacteroidota</taxon>
        <taxon>Chitinophagia</taxon>
        <taxon>Chitinophagales</taxon>
        <taxon>Chitinophagaceae</taxon>
        <taxon>Flavipsychrobacter</taxon>
    </lineage>
</organism>
<protein>
    <submittedName>
        <fullName evidence="10">Lycopene cyclase domain-containing protein</fullName>
    </submittedName>
</protein>
<feature type="transmembrane region" description="Helical" evidence="8">
    <location>
        <begin position="80"/>
        <end position="103"/>
    </location>
</feature>
<keyword evidence="4" id="KW-0125">Carotenoid biosynthesis</keyword>
<dbReference type="RefSeq" id="WP_105037392.1">
    <property type="nucleotide sequence ID" value="NZ_PPSL01000001.1"/>
</dbReference>
<feature type="transmembrane region" description="Helical" evidence="8">
    <location>
        <begin position="110"/>
        <end position="128"/>
    </location>
</feature>
<evidence type="ECO:0000313" key="10">
    <source>
        <dbReference type="EMBL" id="PQJ12509.1"/>
    </source>
</evidence>
<dbReference type="NCBIfam" id="TIGR03462">
    <property type="entry name" value="CarR_dom_SF"/>
    <property type="match status" value="1"/>
</dbReference>
<reference evidence="10 11" key="1">
    <citation type="submission" date="2018-01" db="EMBL/GenBank/DDBJ databases">
        <title>A novel member of the phylum Bacteroidetes isolated from glacier ice.</title>
        <authorList>
            <person name="Liu Q."/>
            <person name="Xin Y.-H."/>
        </authorList>
    </citation>
    <scope>NUCLEOTIDE SEQUENCE [LARGE SCALE GENOMIC DNA]</scope>
    <source>
        <strain evidence="10 11">RB1R16</strain>
    </source>
</reference>
<keyword evidence="11" id="KW-1185">Reference proteome</keyword>
<feature type="domain" description="Lycopene cyclase" evidence="9">
    <location>
        <begin position="5"/>
        <end position="97"/>
    </location>
</feature>
<sequence>MPDQYTYLAVDFFCIIFPFIFSFFPRFNFIREWRYFVLPCLITALFFIVWDVLFTYLGVWGFNPQYVLGYFWFGLPLEEYLFFICIPYACVFTYHCLGLFFTFSAARHTILFKWVLIGLLVLIGLMFLPRLYTSVTFILLSAFLSFLSYRKVPYLPQFFFCYFLILIPFFISNGILTGSILQRTVVMYSRHHNLGIRMFTIPLEDAFYGMLLLLMNTSGYEYMKRRTFAKQNQEITVGK</sequence>
<evidence type="ECO:0000256" key="4">
    <source>
        <dbReference type="ARBA" id="ARBA00022746"/>
    </source>
</evidence>
<dbReference type="GO" id="GO:0045436">
    <property type="term" value="F:lycopene beta cyclase activity"/>
    <property type="evidence" value="ECO:0007669"/>
    <property type="project" value="UniProtKB-ARBA"/>
</dbReference>
<comment type="caution">
    <text evidence="10">The sequence shown here is derived from an EMBL/GenBank/DDBJ whole genome shotgun (WGS) entry which is preliminary data.</text>
</comment>
<evidence type="ECO:0000313" key="11">
    <source>
        <dbReference type="Proteomes" id="UP000239872"/>
    </source>
</evidence>
<keyword evidence="5 8" id="KW-1133">Transmembrane helix</keyword>
<proteinExistence type="predicted"/>
<evidence type="ECO:0000256" key="2">
    <source>
        <dbReference type="ARBA" id="ARBA00004829"/>
    </source>
</evidence>
<feature type="domain" description="Lycopene cyclase" evidence="9">
    <location>
        <begin position="130"/>
        <end position="223"/>
    </location>
</feature>
<dbReference type="Proteomes" id="UP000239872">
    <property type="component" value="Unassembled WGS sequence"/>
</dbReference>
<feature type="transmembrane region" description="Helical" evidence="8">
    <location>
        <begin position="6"/>
        <end position="24"/>
    </location>
</feature>
<dbReference type="OrthoDB" id="5195186at2"/>
<dbReference type="InterPro" id="IPR017825">
    <property type="entry name" value="Lycopene_cyclase_dom"/>
</dbReference>
<feature type="transmembrane region" description="Helical" evidence="8">
    <location>
        <begin position="134"/>
        <end position="152"/>
    </location>
</feature>
<feature type="transmembrane region" description="Helical" evidence="8">
    <location>
        <begin position="159"/>
        <end position="181"/>
    </location>
</feature>
<comment type="pathway">
    <text evidence="2">Carotenoid biosynthesis.</text>
</comment>
<evidence type="ECO:0000256" key="7">
    <source>
        <dbReference type="ARBA" id="ARBA00023235"/>
    </source>
</evidence>
<gene>
    <name evidence="10" type="ORF">CJD36_001810</name>
</gene>
<comment type="subcellular location">
    <subcellularLocation>
        <location evidence="1">Membrane</location>
        <topology evidence="1">Multi-pass membrane protein</topology>
    </subcellularLocation>
</comment>
<keyword evidence="3 8" id="KW-0812">Transmembrane</keyword>
<evidence type="ECO:0000256" key="5">
    <source>
        <dbReference type="ARBA" id="ARBA00022989"/>
    </source>
</evidence>
<feature type="transmembrane region" description="Helical" evidence="8">
    <location>
        <begin position="36"/>
        <end position="60"/>
    </location>
</feature>
<accession>A0A2S7SZY8</accession>
<dbReference type="GO" id="GO:0016872">
    <property type="term" value="F:intramolecular lyase activity"/>
    <property type="evidence" value="ECO:0007669"/>
    <property type="project" value="InterPro"/>
</dbReference>
<keyword evidence="6 8" id="KW-0472">Membrane</keyword>
<evidence type="ECO:0000256" key="3">
    <source>
        <dbReference type="ARBA" id="ARBA00022692"/>
    </source>
</evidence>
<dbReference type="GO" id="GO:0016117">
    <property type="term" value="P:carotenoid biosynthetic process"/>
    <property type="evidence" value="ECO:0007669"/>
    <property type="project" value="UniProtKB-KW"/>
</dbReference>
<evidence type="ECO:0000256" key="6">
    <source>
        <dbReference type="ARBA" id="ARBA00023136"/>
    </source>
</evidence>
<dbReference type="EMBL" id="PPSL01000001">
    <property type="protein sequence ID" value="PQJ12509.1"/>
    <property type="molecule type" value="Genomic_DNA"/>
</dbReference>
<dbReference type="GO" id="GO:0016020">
    <property type="term" value="C:membrane"/>
    <property type="evidence" value="ECO:0007669"/>
    <property type="project" value="UniProtKB-SubCell"/>
</dbReference>
<dbReference type="Pfam" id="PF18916">
    <property type="entry name" value="Lycopene_cyc"/>
    <property type="match status" value="2"/>
</dbReference>
<name>A0A2S7SZY8_9BACT</name>
<evidence type="ECO:0000259" key="9">
    <source>
        <dbReference type="Pfam" id="PF18916"/>
    </source>
</evidence>
<dbReference type="AlphaFoldDB" id="A0A2S7SZY8"/>
<feature type="transmembrane region" description="Helical" evidence="8">
    <location>
        <begin position="206"/>
        <end position="223"/>
    </location>
</feature>
<keyword evidence="7" id="KW-0413">Isomerase</keyword>